<dbReference type="AlphaFoldDB" id="A0AAE1GRB1"/>
<comment type="caution">
    <text evidence="2">The sequence shown here is derived from an EMBL/GenBank/DDBJ whole genome shotgun (WGS) entry which is preliminary data.</text>
</comment>
<feature type="compositionally biased region" description="Low complexity" evidence="1">
    <location>
        <begin position="29"/>
        <end position="41"/>
    </location>
</feature>
<evidence type="ECO:0000313" key="3">
    <source>
        <dbReference type="Proteomes" id="UP001219518"/>
    </source>
</evidence>
<sequence length="245" mass="26136">MSHRKQAWRSVPSPPRPMETSQPGGGGPSSPFSAAGAFSPSGPGPGACKASGLPLRLVATAGVTRCSPRDLTLTHELVVRGSTLASPPYLSAWFRHPDGDPDRWWRLAVRPEPEHGGEWTLALQLASTAELDSVLRRRPRLLAAPDGFETAQTNYILKTVDAKLILNRGMLAPSLGMERFQTHRAAALLNNNFAILGLLETLQPVSACVLPAGLLGEARGAAGDDRALCVQVSFTVEYHESDATS</sequence>
<name>A0AAE1GRB1_9NEOP</name>
<dbReference type="EMBL" id="JAHWGI010000026">
    <property type="protein sequence ID" value="KAK3907902.1"/>
    <property type="molecule type" value="Genomic_DNA"/>
</dbReference>
<reference evidence="2" key="2">
    <citation type="journal article" date="2023" name="BMC Genomics">
        <title>Pest status, molecular evolution, and epigenetic factors derived from the genome assembly of Frankliniella fusca, a thysanopteran phytovirus vector.</title>
        <authorList>
            <person name="Catto M.A."/>
            <person name="Labadie P.E."/>
            <person name="Jacobson A.L."/>
            <person name="Kennedy G.G."/>
            <person name="Srinivasan R."/>
            <person name="Hunt B.G."/>
        </authorList>
    </citation>
    <scope>NUCLEOTIDE SEQUENCE</scope>
    <source>
        <strain evidence="2">PL_HMW_Pooled</strain>
    </source>
</reference>
<dbReference type="Proteomes" id="UP001219518">
    <property type="component" value="Unassembled WGS sequence"/>
</dbReference>
<feature type="region of interest" description="Disordered" evidence="1">
    <location>
        <begin position="1"/>
        <end position="46"/>
    </location>
</feature>
<gene>
    <name evidence="2" type="ORF">KUF71_018538</name>
</gene>
<protein>
    <submittedName>
        <fullName evidence="2">Arf-GAP with SH3 domain, ANK repeat and PH domain-containing protein 2</fullName>
    </submittedName>
</protein>
<evidence type="ECO:0000313" key="2">
    <source>
        <dbReference type="EMBL" id="KAK3907902.1"/>
    </source>
</evidence>
<accession>A0AAE1GRB1</accession>
<proteinExistence type="predicted"/>
<reference evidence="2" key="1">
    <citation type="submission" date="2021-07" db="EMBL/GenBank/DDBJ databases">
        <authorList>
            <person name="Catto M.A."/>
            <person name="Jacobson A."/>
            <person name="Kennedy G."/>
            <person name="Labadie P."/>
            <person name="Hunt B.G."/>
            <person name="Srinivasan R."/>
        </authorList>
    </citation>
    <scope>NUCLEOTIDE SEQUENCE</scope>
    <source>
        <strain evidence="2">PL_HMW_Pooled</strain>
        <tissue evidence="2">Head</tissue>
    </source>
</reference>
<evidence type="ECO:0000256" key="1">
    <source>
        <dbReference type="SAM" id="MobiDB-lite"/>
    </source>
</evidence>
<organism evidence="2 3">
    <name type="scientific">Frankliniella fusca</name>
    <dbReference type="NCBI Taxonomy" id="407009"/>
    <lineage>
        <taxon>Eukaryota</taxon>
        <taxon>Metazoa</taxon>
        <taxon>Ecdysozoa</taxon>
        <taxon>Arthropoda</taxon>
        <taxon>Hexapoda</taxon>
        <taxon>Insecta</taxon>
        <taxon>Pterygota</taxon>
        <taxon>Neoptera</taxon>
        <taxon>Paraneoptera</taxon>
        <taxon>Thysanoptera</taxon>
        <taxon>Terebrantia</taxon>
        <taxon>Thripoidea</taxon>
        <taxon>Thripidae</taxon>
        <taxon>Frankliniella</taxon>
    </lineage>
</organism>
<keyword evidence="3" id="KW-1185">Reference proteome</keyword>